<dbReference type="AlphaFoldDB" id="A0A1F8GBL5"/>
<evidence type="ECO:0000313" key="12">
    <source>
        <dbReference type="EMBL" id="OGN22775.1"/>
    </source>
</evidence>
<dbReference type="GO" id="GO:0005524">
    <property type="term" value="F:ATP binding"/>
    <property type="evidence" value="ECO:0007669"/>
    <property type="project" value="UniProtKB-KW"/>
</dbReference>
<dbReference type="Pfam" id="PF07973">
    <property type="entry name" value="tRNA_SAD"/>
    <property type="match status" value="1"/>
</dbReference>
<gene>
    <name evidence="12" type="ORF">A2918_01395</name>
</gene>
<dbReference type="SUPFAM" id="SSF55681">
    <property type="entry name" value="Class II aaRS and biotin synthetases"/>
    <property type="match status" value="1"/>
</dbReference>
<dbReference type="InterPro" id="IPR018164">
    <property type="entry name" value="Ala-tRNA-synth_IIc_N"/>
</dbReference>
<comment type="similarity">
    <text evidence="1">Belongs to the class-II aminoacyl-tRNA synthetase family.</text>
</comment>
<keyword evidence="5" id="KW-0547">Nucleotide-binding</keyword>
<dbReference type="InterPro" id="IPR006195">
    <property type="entry name" value="aa-tRNA-synth_II"/>
</dbReference>
<dbReference type="SUPFAM" id="SSF55186">
    <property type="entry name" value="ThrRS/AlaRS common domain"/>
    <property type="match status" value="1"/>
</dbReference>
<dbReference type="NCBIfam" id="NF002436">
    <property type="entry name" value="PRK01584.1"/>
    <property type="match status" value="1"/>
</dbReference>
<dbReference type="GO" id="GO:0002161">
    <property type="term" value="F:aminoacyl-tRNA deacylase activity"/>
    <property type="evidence" value="ECO:0007669"/>
    <property type="project" value="TreeGrafter"/>
</dbReference>
<evidence type="ECO:0000256" key="9">
    <source>
        <dbReference type="ARBA" id="ARBA00023146"/>
    </source>
</evidence>
<dbReference type="InterPro" id="IPR018163">
    <property type="entry name" value="Thr/Ala-tRNA-synth_IIc_edit"/>
</dbReference>
<dbReference type="Gene3D" id="3.30.930.10">
    <property type="entry name" value="Bira Bifunctional Protein, Domain 2"/>
    <property type="match status" value="1"/>
</dbReference>
<evidence type="ECO:0000256" key="8">
    <source>
        <dbReference type="ARBA" id="ARBA00022917"/>
    </source>
</evidence>
<dbReference type="InterPro" id="IPR045864">
    <property type="entry name" value="aa-tRNA-synth_II/BPL/LPL"/>
</dbReference>
<evidence type="ECO:0000259" key="11">
    <source>
        <dbReference type="PROSITE" id="PS50862"/>
    </source>
</evidence>
<evidence type="ECO:0000259" key="10">
    <source>
        <dbReference type="PROSITE" id="PS50860"/>
    </source>
</evidence>
<comment type="caution">
    <text evidence="12">The sequence shown here is derived from an EMBL/GenBank/DDBJ whole genome shotgun (WGS) entry which is preliminary data.</text>
</comment>
<reference evidence="12 13" key="1">
    <citation type="journal article" date="2016" name="Nat. Commun.">
        <title>Thousands of microbial genomes shed light on interconnected biogeochemical processes in an aquifer system.</title>
        <authorList>
            <person name="Anantharaman K."/>
            <person name="Brown C.T."/>
            <person name="Hug L.A."/>
            <person name="Sharon I."/>
            <person name="Castelle C.J."/>
            <person name="Probst A.J."/>
            <person name="Thomas B.C."/>
            <person name="Singh A."/>
            <person name="Wilkins M.J."/>
            <person name="Karaoz U."/>
            <person name="Brodie E.L."/>
            <person name="Williams K.H."/>
            <person name="Hubbard S.S."/>
            <person name="Banfield J.F."/>
        </authorList>
    </citation>
    <scope>NUCLEOTIDE SEQUENCE [LARGE SCALE GENOMIC DNA]</scope>
</reference>
<evidence type="ECO:0000256" key="4">
    <source>
        <dbReference type="ARBA" id="ARBA00022598"/>
    </source>
</evidence>
<dbReference type="PROSITE" id="PS50862">
    <property type="entry name" value="AA_TRNA_LIGASE_II"/>
    <property type="match status" value="1"/>
</dbReference>
<dbReference type="PROSITE" id="PS50860">
    <property type="entry name" value="AA_TRNA_LIGASE_II_ALA"/>
    <property type="match status" value="1"/>
</dbReference>
<keyword evidence="4" id="KW-0436">Ligase</keyword>
<dbReference type="SUPFAM" id="SSF101353">
    <property type="entry name" value="Putative anticodon-binding domain of alanyl-tRNA synthetase (AlaRS)"/>
    <property type="match status" value="1"/>
</dbReference>
<dbReference type="Gene3D" id="3.30.54.20">
    <property type="match status" value="1"/>
</dbReference>
<dbReference type="CDD" id="cd00673">
    <property type="entry name" value="AlaRS_core"/>
    <property type="match status" value="1"/>
</dbReference>
<dbReference type="InterPro" id="IPR018162">
    <property type="entry name" value="Ala-tRNA-ligase_IIc_anticod-bd"/>
</dbReference>
<keyword evidence="8" id="KW-0648">Protein biosynthesis</keyword>
<dbReference type="PANTHER" id="PTHR11777:SF9">
    <property type="entry name" value="ALANINE--TRNA LIGASE, CYTOPLASMIC"/>
    <property type="match status" value="1"/>
</dbReference>
<dbReference type="EC" id="6.1.1.7" evidence="2"/>
<evidence type="ECO:0000256" key="6">
    <source>
        <dbReference type="ARBA" id="ARBA00022840"/>
    </source>
</evidence>
<dbReference type="GO" id="GO:0006419">
    <property type="term" value="P:alanyl-tRNA aminoacylation"/>
    <property type="evidence" value="ECO:0007669"/>
    <property type="project" value="InterPro"/>
</dbReference>
<proteinExistence type="inferred from homology"/>
<dbReference type="STRING" id="1802694.A2918_01395"/>
<dbReference type="InterPro" id="IPR012947">
    <property type="entry name" value="tRNA_SAD"/>
</dbReference>
<organism evidence="12 13">
    <name type="scientific">Candidatus Yanofskybacteria bacterium RIFCSPLOWO2_01_FULL_42_49</name>
    <dbReference type="NCBI Taxonomy" id="1802694"/>
    <lineage>
        <taxon>Bacteria</taxon>
        <taxon>Candidatus Yanofskyibacteriota</taxon>
    </lineage>
</organism>
<keyword evidence="3" id="KW-0820">tRNA-binding</keyword>
<feature type="domain" description="Aminoacyl-transfer RNA synthetases class-II family profile" evidence="11">
    <location>
        <begin position="56"/>
        <end position="293"/>
    </location>
</feature>
<evidence type="ECO:0000256" key="7">
    <source>
        <dbReference type="ARBA" id="ARBA00022884"/>
    </source>
</evidence>
<dbReference type="Pfam" id="PF01411">
    <property type="entry name" value="tRNA-synt_2c"/>
    <property type="match status" value="1"/>
</dbReference>
<protein>
    <recommendedName>
        <fullName evidence="2">alanine--tRNA ligase</fullName>
        <ecNumber evidence="2">6.1.1.7</ecNumber>
    </recommendedName>
</protein>
<evidence type="ECO:0000256" key="3">
    <source>
        <dbReference type="ARBA" id="ARBA00022555"/>
    </source>
</evidence>
<evidence type="ECO:0000313" key="13">
    <source>
        <dbReference type="Proteomes" id="UP000178227"/>
    </source>
</evidence>
<dbReference type="GO" id="GO:0005829">
    <property type="term" value="C:cytosol"/>
    <property type="evidence" value="ECO:0007669"/>
    <property type="project" value="TreeGrafter"/>
</dbReference>
<dbReference type="GO" id="GO:0004813">
    <property type="term" value="F:alanine-tRNA ligase activity"/>
    <property type="evidence" value="ECO:0007669"/>
    <property type="project" value="UniProtKB-EC"/>
</dbReference>
<dbReference type="PANTHER" id="PTHR11777">
    <property type="entry name" value="ALANYL-TRNA SYNTHETASE"/>
    <property type="match status" value="1"/>
</dbReference>
<keyword evidence="9" id="KW-0030">Aminoacyl-tRNA synthetase</keyword>
<dbReference type="EMBL" id="MGKI01000008">
    <property type="protein sequence ID" value="OGN22775.1"/>
    <property type="molecule type" value="Genomic_DNA"/>
</dbReference>
<name>A0A1F8GBL5_9BACT</name>
<dbReference type="InterPro" id="IPR050058">
    <property type="entry name" value="Ala-tRNA_ligase"/>
</dbReference>
<evidence type="ECO:0000256" key="2">
    <source>
        <dbReference type="ARBA" id="ARBA00013168"/>
    </source>
</evidence>
<evidence type="ECO:0000256" key="5">
    <source>
        <dbReference type="ARBA" id="ARBA00022741"/>
    </source>
</evidence>
<dbReference type="InterPro" id="IPR018165">
    <property type="entry name" value="Ala-tRNA-synth_IIc_core"/>
</dbReference>
<sequence>MTHSEIRKKFLKFFVERGHKIVPSSSLVPENDPTTLFTGSGMQPMMPYLLGEKHPLGTRLADSQKSFRAEDIEEVGDNRHTTFFEMLGNWSFGDPDASDKVGAGYWKKEQLSWIYEFLTKEVGLDPSRLYVSVFSGGSGISRDDDSIQIWQDIFQSAGISYKYSQLETLEKAGNKGVEKDARIFGYGIDKNWWSRAGKPENMPVGEPGGPDSEIFFDFQTPHDIKFGKKCHPNCDCGRFLEIGNSVFMEYKKKSDGDFEPLPQRNVDFGGGLERIIAASNDNSDIFNIDALYPIIIKIRGLVPKVDSRSERIIADHMRAATFLIADGVTPSNKVQGYFLRRVIRRALTYVRKSGVENNIAAELGKTVSKIYEKEYPELQNPQIADVLNAEESKFRKTLNNGLKILESKTEITGKEAFDLFQTYGFPFELTQELVRVMEPEEFKKYALEHSESSTTASAGIFKGGLADHSEKVIRLHTATHLINAALRKILGDQVWQKGSNITGERTRFDFTHPEKLTDEQKKEVEDMANKWVKRNLEVKKDIMPLEEARKLGAIGVFGEKYPDTVNIYSILDPKTGEVISREFCGGPHVSYTGKIGKIKITKEEAVSAGVRRIRAIVE</sequence>
<keyword evidence="7" id="KW-0694">RNA-binding</keyword>
<dbReference type="InterPro" id="IPR002318">
    <property type="entry name" value="Ala-tRNA-lgiase_IIc"/>
</dbReference>
<keyword evidence="6" id="KW-0067">ATP-binding</keyword>
<dbReference type="GO" id="GO:0000049">
    <property type="term" value="F:tRNA binding"/>
    <property type="evidence" value="ECO:0007669"/>
    <property type="project" value="UniProtKB-KW"/>
</dbReference>
<feature type="domain" description="Alanyl-transfer RNA synthetases family profile" evidence="10">
    <location>
        <begin position="1"/>
        <end position="618"/>
    </location>
</feature>
<dbReference type="FunFam" id="3.30.980.10:FF:000004">
    <property type="entry name" value="Alanine--tRNA ligase, cytoplasmic"/>
    <property type="match status" value="1"/>
</dbReference>
<dbReference type="PRINTS" id="PR00980">
    <property type="entry name" value="TRNASYNTHALA"/>
</dbReference>
<evidence type="ECO:0000256" key="1">
    <source>
        <dbReference type="ARBA" id="ARBA00008226"/>
    </source>
</evidence>
<dbReference type="Proteomes" id="UP000178227">
    <property type="component" value="Unassembled WGS sequence"/>
</dbReference>
<dbReference type="Gene3D" id="3.30.980.10">
    <property type="entry name" value="Threonyl-trna Synthetase, Chain A, domain 2"/>
    <property type="match status" value="1"/>
</dbReference>
<dbReference type="SMART" id="SM00863">
    <property type="entry name" value="tRNA_SAD"/>
    <property type="match status" value="1"/>
</dbReference>
<accession>A0A1F8GBL5</accession>